<evidence type="ECO:0000313" key="5">
    <source>
        <dbReference type="Proteomes" id="UP000230750"/>
    </source>
</evidence>
<dbReference type="CDD" id="cd06263">
    <property type="entry name" value="MAM"/>
    <property type="match status" value="1"/>
</dbReference>
<organism evidence="4 5">
    <name type="scientific">Stichopus japonicus</name>
    <name type="common">Sea cucumber</name>
    <dbReference type="NCBI Taxonomy" id="307972"/>
    <lineage>
        <taxon>Eukaryota</taxon>
        <taxon>Metazoa</taxon>
        <taxon>Echinodermata</taxon>
        <taxon>Eleutherozoa</taxon>
        <taxon>Echinozoa</taxon>
        <taxon>Holothuroidea</taxon>
        <taxon>Aspidochirotacea</taxon>
        <taxon>Aspidochirotida</taxon>
        <taxon>Stichopodidae</taxon>
        <taxon>Apostichopus</taxon>
    </lineage>
</organism>
<dbReference type="GO" id="GO:0016020">
    <property type="term" value="C:membrane"/>
    <property type="evidence" value="ECO:0007669"/>
    <property type="project" value="InterPro"/>
</dbReference>
<dbReference type="EMBL" id="MRZV01000287">
    <property type="protein sequence ID" value="PIK53438.1"/>
    <property type="molecule type" value="Genomic_DNA"/>
</dbReference>
<evidence type="ECO:0000259" key="3">
    <source>
        <dbReference type="PROSITE" id="PS50060"/>
    </source>
</evidence>
<protein>
    <submittedName>
        <fullName evidence="4">Putative apical endosomal glycoprotein</fullName>
    </submittedName>
</protein>
<dbReference type="SMART" id="SM00192">
    <property type="entry name" value="LDLa"/>
    <property type="match status" value="1"/>
</dbReference>
<keyword evidence="1 2" id="KW-1015">Disulfide bond</keyword>
<dbReference type="SUPFAM" id="SSF49899">
    <property type="entry name" value="Concanavalin A-like lectins/glucanases"/>
    <property type="match status" value="1"/>
</dbReference>
<evidence type="ECO:0000256" key="2">
    <source>
        <dbReference type="PROSITE-ProRule" id="PRU00124"/>
    </source>
</evidence>
<feature type="disulfide bond" evidence="2">
    <location>
        <begin position="235"/>
        <end position="253"/>
    </location>
</feature>
<dbReference type="Pfam" id="PF00057">
    <property type="entry name" value="Ldl_recept_a"/>
    <property type="match status" value="1"/>
</dbReference>
<evidence type="ECO:0000313" key="4">
    <source>
        <dbReference type="EMBL" id="PIK53438.1"/>
    </source>
</evidence>
<keyword evidence="5" id="KW-1185">Reference proteome</keyword>
<proteinExistence type="predicted"/>
<dbReference type="InterPro" id="IPR051560">
    <property type="entry name" value="MAM_domain-containing"/>
</dbReference>
<dbReference type="InterPro" id="IPR002172">
    <property type="entry name" value="LDrepeatLR_classA_rpt"/>
</dbReference>
<accession>A0A2G8KZK8</accession>
<dbReference type="SUPFAM" id="SSF57424">
    <property type="entry name" value="LDL receptor-like module"/>
    <property type="match status" value="1"/>
</dbReference>
<dbReference type="Pfam" id="PF00629">
    <property type="entry name" value="MAM"/>
    <property type="match status" value="1"/>
</dbReference>
<evidence type="ECO:0000256" key="1">
    <source>
        <dbReference type="ARBA" id="ARBA00023157"/>
    </source>
</evidence>
<dbReference type="Gene3D" id="4.10.400.10">
    <property type="entry name" value="Low-density Lipoprotein Receptor"/>
    <property type="match status" value="1"/>
</dbReference>
<dbReference type="PANTHER" id="PTHR23282:SF101">
    <property type="entry name" value="MAM DOMAIN-CONTAINING PROTEIN"/>
    <property type="match status" value="1"/>
</dbReference>
<dbReference type="InterPro" id="IPR000998">
    <property type="entry name" value="MAM_dom"/>
</dbReference>
<comment type="caution">
    <text evidence="4">The sequence shown here is derived from an EMBL/GenBank/DDBJ whole genome shotgun (WGS) entry which is preliminary data.</text>
</comment>
<dbReference type="InterPro" id="IPR023415">
    <property type="entry name" value="LDLR_class-A_CS"/>
</dbReference>
<dbReference type="PROSITE" id="PS50068">
    <property type="entry name" value="LDLRA_2"/>
    <property type="match status" value="1"/>
</dbReference>
<dbReference type="PROSITE" id="PS50060">
    <property type="entry name" value="MAM_2"/>
    <property type="match status" value="1"/>
</dbReference>
<reference evidence="4" key="1">
    <citation type="journal article" date="2017" name="PLoS Biol.">
        <title>The sea cucumber genome provides insights into morphological evolution and visceral regeneration.</title>
        <authorList>
            <person name="Zhang X."/>
            <person name="Sun L."/>
            <person name="Yuan J."/>
            <person name="Sun Y."/>
            <person name="Gao Y."/>
            <person name="Zhang L."/>
            <person name="Li S."/>
            <person name="Dai H."/>
            <person name="Hamel J.F."/>
            <person name="Liu C."/>
            <person name="Yu Y."/>
            <person name="Liu S."/>
            <person name="Lin W."/>
            <person name="Guo K."/>
            <person name="Jin S."/>
            <person name="Xu P."/>
            <person name="Storey K.B."/>
            <person name="Huan P."/>
            <person name="Zhang T."/>
            <person name="Zhou Y."/>
            <person name="Zhang J."/>
            <person name="Lin C."/>
            <person name="Li X."/>
            <person name="Xing L."/>
            <person name="Huo D."/>
            <person name="Sun M."/>
            <person name="Wang L."/>
            <person name="Mercier A."/>
            <person name="Li F."/>
            <person name="Yang H."/>
            <person name="Xiang J."/>
        </authorList>
    </citation>
    <scope>NUCLEOTIDE SEQUENCE [LARGE SCALE GENOMIC DNA]</scope>
    <source>
        <strain evidence="4">Shaxun</strain>
        <tissue evidence="4">Muscle</tissue>
    </source>
</reference>
<dbReference type="OrthoDB" id="412155at2759"/>
<dbReference type="PROSITE" id="PS01209">
    <property type="entry name" value="LDLRA_1"/>
    <property type="match status" value="1"/>
</dbReference>
<dbReference type="STRING" id="307972.A0A2G8KZK8"/>
<dbReference type="Proteomes" id="UP000230750">
    <property type="component" value="Unassembled WGS sequence"/>
</dbReference>
<dbReference type="InterPro" id="IPR036055">
    <property type="entry name" value="LDL_receptor-like_sf"/>
</dbReference>
<dbReference type="SMART" id="SM00137">
    <property type="entry name" value="MAM"/>
    <property type="match status" value="1"/>
</dbReference>
<dbReference type="PANTHER" id="PTHR23282">
    <property type="entry name" value="APICAL ENDOSOMAL GLYCOPROTEIN PRECURSOR"/>
    <property type="match status" value="1"/>
</dbReference>
<dbReference type="Gene3D" id="2.60.120.200">
    <property type="match status" value="1"/>
</dbReference>
<feature type="domain" description="MAM" evidence="3">
    <location>
        <begin position="59"/>
        <end position="219"/>
    </location>
</feature>
<dbReference type="AlphaFoldDB" id="A0A2G8KZK8"/>
<dbReference type="CDD" id="cd00112">
    <property type="entry name" value="LDLa"/>
    <property type="match status" value="1"/>
</dbReference>
<sequence length="302" mass="33019">MALAQERRQWPGSYLDRVVERYEQVNYGVTLSDLAKLTPDCKVGNDYNADCKVCNDYGVECNFEDNGCGWESVDVNGWRLESGDSISGSLTGPTVDKTNGTSAGGFFLASQNSSHTVSSTRLTSPSLRNTADGCKLSFSYHLGRDDAWQLQVLLKTGNATQMISNVGSTSTGSKQWKKKYVTVGRANGPLQLVIEANVINTTPNAAVAIDGVKFVGCGLAVQEEINCTEDTEWECDNGGCIRAEQLCDYVQDCRDNSDETQAICDSRKRCDAEDGLCDFTNDETLEWQRLTPLPIVRTLIGL</sequence>
<gene>
    <name evidence="4" type="ORF">BSL78_09668</name>
</gene>
<name>A0A2G8KZK8_STIJA</name>
<comment type="caution">
    <text evidence="2">Lacks conserved residue(s) required for the propagation of feature annotation.</text>
</comment>
<dbReference type="InterPro" id="IPR013320">
    <property type="entry name" value="ConA-like_dom_sf"/>
</dbReference>